<evidence type="ECO:0000256" key="1">
    <source>
        <dbReference type="SAM" id="MobiDB-lite"/>
    </source>
</evidence>
<dbReference type="Proteomes" id="UP000694941">
    <property type="component" value="Unplaced"/>
</dbReference>
<organism evidence="2 3">
    <name type="scientific">Limulus polyphemus</name>
    <name type="common">Atlantic horseshoe crab</name>
    <dbReference type="NCBI Taxonomy" id="6850"/>
    <lineage>
        <taxon>Eukaryota</taxon>
        <taxon>Metazoa</taxon>
        <taxon>Ecdysozoa</taxon>
        <taxon>Arthropoda</taxon>
        <taxon>Chelicerata</taxon>
        <taxon>Merostomata</taxon>
        <taxon>Xiphosura</taxon>
        <taxon>Limulidae</taxon>
        <taxon>Limulus</taxon>
    </lineage>
</organism>
<accession>A0ABM1C3B4</accession>
<dbReference type="GeneID" id="106477401"/>
<gene>
    <name evidence="3" type="primary">LOC106477401</name>
</gene>
<feature type="region of interest" description="Disordered" evidence="1">
    <location>
        <begin position="1"/>
        <end position="21"/>
    </location>
</feature>
<feature type="non-terminal residue" evidence="3">
    <location>
        <position position="1"/>
    </location>
</feature>
<evidence type="ECO:0000313" key="3">
    <source>
        <dbReference type="RefSeq" id="XP_013793428.1"/>
    </source>
</evidence>
<dbReference type="InterPro" id="IPR039895">
    <property type="entry name" value="COBL-like"/>
</dbReference>
<evidence type="ECO:0000313" key="2">
    <source>
        <dbReference type="Proteomes" id="UP000694941"/>
    </source>
</evidence>
<proteinExistence type="predicted"/>
<protein>
    <submittedName>
        <fullName evidence="3">Cordon-bleu protein-like 1</fullName>
    </submittedName>
</protein>
<feature type="compositionally biased region" description="Polar residues" evidence="1">
    <location>
        <begin position="9"/>
        <end position="21"/>
    </location>
</feature>
<dbReference type="PANTHER" id="PTHR21557">
    <property type="entry name" value="CORDON-BLEU"/>
    <property type="match status" value="1"/>
</dbReference>
<feature type="non-terminal residue" evidence="3">
    <location>
        <position position="134"/>
    </location>
</feature>
<reference evidence="3" key="1">
    <citation type="submission" date="2025-08" db="UniProtKB">
        <authorList>
            <consortium name="RefSeq"/>
        </authorList>
    </citation>
    <scope>IDENTIFICATION</scope>
    <source>
        <tissue evidence="3">Muscle</tissue>
    </source>
</reference>
<dbReference type="RefSeq" id="XP_013793428.1">
    <property type="nucleotide sequence ID" value="XM_013937974.1"/>
</dbReference>
<keyword evidence="2" id="KW-1185">Reference proteome</keyword>
<name>A0ABM1C3B4_LIMPO</name>
<sequence length="134" mass="14850">ARMRKSAPMSPSKNPSLSHDSASVFTAGDDCAINELLEGWMELDVFLPDGRKIRTTVERRTPMMDLLVQVTTSNKISPAGHVIQILTDRGKIIQYKPNTPIGSLDSTVIYIVPKSSILQPTIKRMSKIPSQPFE</sequence>
<dbReference type="PANTHER" id="PTHR21557:SF2">
    <property type="entry name" value="CORDON-BLEU PROTEIN-LIKE 1"/>
    <property type="match status" value="1"/>
</dbReference>